<name>A0A2P5B9R4_PARAD</name>
<dbReference type="Proteomes" id="UP000237105">
    <property type="component" value="Unassembled WGS sequence"/>
</dbReference>
<evidence type="ECO:0000313" key="2">
    <source>
        <dbReference type="Proteomes" id="UP000237105"/>
    </source>
</evidence>
<organism evidence="1 2">
    <name type="scientific">Parasponia andersonii</name>
    <name type="common">Sponia andersonii</name>
    <dbReference type="NCBI Taxonomy" id="3476"/>
    <lineage>
        <taxon>Eukaryota</taxon>
        <taxon>Viridiplantae</taxon>
        <taxon>Streptophyta</taxon>
        <taxon>Embryophyta</taxon>
        <taxon>Tracheophyta</taxon>
        <taxon>Spermatophyta</taxon>
        <taxon>Magnoliopsida</taxon>
        <taxon>eudicotyledons</taxon>
        <taxon>Gunneridae</taxon>
        <taxon>Pentapetalae</taxon>
        <taxon>rosids</taxon>
        <taxon>fabids</taxon>
        <taxon>Rosales</taxon>
        <taxon>Cannabaceae</taxon>
        <taxon>Parasponia</taxon>
    </lineage>
</organism>
<sequence>AVHPKHHRPPSCQTHPSTVSGRCRRASAEYCRREPPFLAGEIAARSSRHRIRKMATVLPSHVRSPHHHHHWIRLNSSFHFRPLSASNSAPVRS</sequence>
<accession>A0A2P5B9R4</accession>
<proteinExistence type="predicted"/>
<evidence type="ECO:0000313" key="1">
    <source>
        <dbReference type="EMBL" id="PON45531.1"/>
    </source>
</evidence>
<feature type="non-terminal residue" evidence="1">
    <location>
        <position position="1"/>
    </location>
</feature>
<reference evidence="2" key="1">
    <citation type="submission" date="2016-06" db="EMBL/GenBank/DDBJ databases">
        <title>Parallel loss of symbiosis genes in relatives of nitrogen-fixing non-legume Parasponia.</title>
        <authorList>
            <person name="Van Velzen R."/>
            <person name="Holmer R."/>
            <person name="Bu F."/>
            <person name="Rutten L."/>
            <person name="Van Zeijl A."/>
            <person name="Liu W."/>
            <person name="Santuari L."/>
            <person name="Cao Q."/>
            <person name="Sharma T."/>
            <person name="Shen D."/>
            <person name="Roswanjaya Y."/>
            <person name="Wardhani T."/>
            <person name="Kalhor M.S."/>
            <person name="Jansen J."/>
            <person name="Van den Hoogen J."/>
            <person name="Gungor B."/>
            <person name="Hartog M."/>
            <person name="Hontelez J."/>
            <person name="Verver J."/>
            <person name="Yang W.-C."/>
            <person name="Schijlen E."/>
            <person name="Repin R."/>
            <person name="Schilthuizen M."/>
            <person name="Schranz E."/>
            <person name="Heidstra R."/>
            <person name="Miyata K."/>
            <person name="Fedorova E."/>
            <person name="Kohlen W."/>
            <person name="Bisseling T."/>
            <person name="Smit S."/>
            <person name="Geurts R."/>
        </authorList>
    </citation>
    <scope>NUCLEOTIDE SEQUENCE [LARGE SCALE GENOMIC DNA]</scope>
    <source>
        <strain evidence="2">cv. WU1-14</strain>
    </source>
</reference>
<dbReference type="EMBL" id="JXTB01000329">
    <property type="protein sequence ID" value="PON45531.1"/>
    <property type="molecule type" value="Genomic_DNA"/>
</dbReference>
<dbReference type="AlphaFoldDB" id="A0A2P5B9R4"/>
<gene>
    <name evidence="1" type="ORF">PanWU01x14_258940</name>
</gene>
<keyword evidence="2" id="KW-1185">Reference proteome</keyword>
<comment type="caution">
    <text evidence="1">The sequence shown here is derived from an EMBL/GenBank/DDBJ whole genome shotgun (WGS) entry which is preliminary data.</text>
</comment>
<protein>
    <submittedName>
        <fullName evidence="1">Uncharacterized protein</fullName>
    </submittedName>
</protein>